<dbReference type="InterPro" id="IPR056551">
    <property type="entry name" value="Beta-prop_NOL10_N"/>
</dbReference>
<reference evidence="2" key="1">
    <citation type="submission" date="2022-05" db="EMBL/GenBank/DDBJ databases">
        <title>The Musa troglodytarum L. genome provides insights into the mechanism of non-climacteric behaviour and enrichment of carotenoids.</title>
        <authorList>
            <person name="Wang J."/>
        </authorList>
    </citation>
    <scope>NUCLEOTIDE SEQUENCE</scope>
    <source>
        <tissue evidence="2">Leaf</tissue>
    </source>
</reference>
<dbReference type="SUPFAM" id="SSF50978">
    <property type="entry name" value="WD40 repeat-like"/>
    <property type="match status" value="1"/>
</dbReference>
<dbReference type="Pfam" id="PF23098">
    <property type="entry name" value="Beta-prop_NOL10_N"/>
    <property type="match status" value="1"/>
</dbReference>
<dbReference type="AlphaFoldDB" id="A0A9E7EK42"/>
<dbReference type="Gene3D" id="2.130.10.10">
    <property type="entry name" value="YVTN repeat-like/Quinoprotein amine dehydrogenase"/>
    <property type="match status" value="1"/>
</dbReference>
<dbReference type="GO" id="GO:0000462">
    <property type="term" value="P:maturation of SSU-rRNA from tricistronic rRNA transcript (SSU-rRNA, 5.8S rRNA, LSU-rRNA)"/>
    <property type="evidence" value="ECO:0007669"/>
    <property type="project" value="TreeGrafter"/>
</dbReference>
<dbReference type="GO" id="GO:0032040">
    <property type="term" value="C:small-subunit processome"/>
    <property type="evidence" value="ECO:0007669"/>
    <property type="project" value="TreeGrafter"/>
</dbReference>
<dbReference type="InterPro" id="IPR040382">
    <property type="entry name" value="NOL10/Enp2"/>
</dbReference>
<dbReference type="EMBL" id="CP097503">
    <property type="protein sequence ID" value="URD77313.1"/>
    <property type="molecule type" value="Genomic_DNA"/>
</dbReference>
<accession>A0A9E7EK42</accession>
<evidence type="ECO:0000259" key="1">
    <source>
        <dbReference type="Pfam" id="PF23098"/>
    </source>
</evidence>
<dbReference type="PANTHER" id="PTHR14927">
    <property type="entry name" value="NUCLEOLAR PROTEIN 10"/>
    <property type="match status" value="1"/>
</dbReference>
<dbReference type="Proteomes" id="UP001055439">
    <property type="component" value="Chromosome 10"/>
</dbReference>
<dbReference type="PANTHER" id="PTHR14927:SF0">
    <property type="entry name" value="NUCLEOLAR PROTEIN 10"/>
    <property type="match status" value="1"/>
</dbReference>
<proteinExistence type="predicted"/>
<keyword evidence="3" id="KW-1185">Reference proteome</keyword>
<organism evidence="2 3">
    <name type="scientific">Musa troglodytarum</name>
    <name type="common">fe'i banana</name>
    <dbReference type="NCBI Taxonomy" id="320322"/>
    <lineage>
        <taxon>Eukaryota</taxon>
        <taxon>Viridiplantae</taxon>
        <taxon>Streptophyta</taxon>
        <taxon>Embryophyta</taxon>
        <taxon>Tracheophyta</taxon>
        <taxon>Spermatophyta</taxon>
        <taxon>Magnoliopsida</taxon>
        <taxon>Liliopsida</taxon>
        <taxon>Zingiberales</taxon>
        <taxon>Musaceae</taxon>
        <taxon>Musa</taxon>
    </lineage>
</organism>
<name>A0A9E7EK42_9LILI</name>
<evidence type="ECO:0000313" key="2">
    <source>
        <dbReference type="EMBL" id="URD77313.1"/>
    </source>
</evidence>
<feature type="domain" description="Nucleolar protein 10-like N-terminal" evidence="1">
    <location>
        <begin position="79"/>
        <end position="152"/>
    </location>
</feature>
<dbReference type="InterPro" id="IPR036322">
    <property type="entry name" value="WD40_repeat_dom_sf"/>
</dbReference>
<protein>
    <submittedName>
        <fullName evidence="2">NUC153 domain</fullName>
    </submittedName>
</protein>
<evidence type="ECO:0000313" key="3">
    <source>
        <dbReference type="Proteomes" id="UP001055439"/>
    </source>
</evidence>
<dbReference type="InterPro" id="IPR015943">
    <property type="entry name" value="WD40/YVTN_repeat-like_dom_sf"/>
</dbReference>
<dbReference type="OrthoDB" id="1726153at2759"/>
<gene>
    <name evidence="2" type="ORF">MUK42_18911</name>
</gene>
<sequence length="152" mass="15988">MACSMRRRPGILGAACSMRRRLGISGAAALFGFERRGGVWVPSHPTRDGGPDVAVYVGHLYADMSVVVDDPGISLISTVHGLVACGGEDGAVDCFDLRKKSSVGRINAVAPTGDFIHEVTALQFYGAQGYLMAVGNSAGKVSIYDLRMSDPI</sequence>
<dbReference type="GO" id="GO:0030686">
    <property type="term" value="C:90S preribosome"/>
    <property type="evidence" value="ECO:0007669"/>
    <property type="project" value="TreeGrafter"/>
</dbReference>